<comment type="caution">
    <text evidence="2">The sequence shown here is derived from an EMBL/GenBank/DDBJ whole genome shotgun (WGS) entry which is preliminary data.</text>
</comment>
<name>A0A932LYI6_UNCTE</name>
<dbReference type="InterPro" id="IPR027623">
    <property type="entry name" value="AmmeMemoSam_A"/>
</dbReference>
<dbReference type="PROSITE" id="PS51112">
    <property type="entry name" value="AMMECR1"/>
    <property type="match status" value="1"/>
</dbReference>
<dbReference type="SUPFAM" id="SSF143447">
    <property type="entry name" value="AMMECR1-like"/>
    <property type="match status" value="1"/>
</dbReference>
<dbReference type="NCBIfam" id="TIGR04335">
    <property type="entry name" value="AmmeMemoSam_A"/>
    <property type="match status" value="1"/>
</dbReference>
<dbReference type="InterPro" id="IPR036071">
    <property type="entry name" value="AMMECR1_dom_sf"/>
</dbReference>
<dbReference type="Proteomes" id="UP000741360">
    <property type="component" value="Unassembled WGS sequence"/>
</dbReference>
<evidence type="ECO:0000313" key="2">
    <source>
        <dbReference type="EMBL" id="MBI3013643.1"/>
    </source>
</evidence>
<dbReference type="PANTHER" id="PTHR13016">
    <property type="entry name" value="AMMECR1 HOMOLOG"/>
    <property type="match status" value="1"/>
</dbReference>
<accession>A0A932LYI6</accession>
<evidence type="ECO:0000259" key="1">
    <source>
        <dbReference type="PROSITE" id="PS51112"/>
    </source>
</evidence>
<feature type="domain" description="AMMECR1" evidence="1">
    <location>
        <begin position="1"/>
        <end position="174"/>
    </location>
</feature>
<reference evidence="2" key="1">
    <citation type="submission" date="2020-07" db="EMBL/GenBank/DDBJ databases">
        <title>Huge and variable diversity of episymbiotic CPR bacteria and DPANN archaea in groundwater ecosystems.</title>
        <authorList>
            <person name="He C.Y."/>
            <person name="Keren R."/>
            <person name="Whittaker M."/>
            <person name="Farag I.F."/>
            <person name="Doudna J."/>
            <person name="Cate J.H.D."/>
            <person name="Banfield J.F."/>
        </authorList>
    </citation>
    <scope>NUCLEOTIDE SEQUENCE</scope>
    <source>
        <strain evidence="2">NC_groundwater_717_Ag_S-0.2um_59_8</strain>
    </source>
</reference>
<dbReference type="Gene3D" id="3.30.700.20">
    <property type="entry name" value="Hypothetical protein ph0010, domain 1"/>
    <property type="match status" value="1"/>
</dbReference>
<dbReference type="InterPro" id="IPR023473">
    <property type="entry name" value="AMMECR1"/>
</dbReference>
<dbReference type="Pfam" id="PF01871">
    <property type="entry name" value="AMMECR1"/>
    <property type="match status" value="1"/>
</dbReference>
<sequence length="174" mass="19678">MKEHPYLKLAREAIRTYLETSEICSLPAPLSEEMERHAGTFVSLKKREELRGCIGTYLPSQKNIAEEIIHNAISAATRDPRFPPVTLQELDNLEISVDVLGPPTPVKALNELDPRQYGIIVEHEGRRGLLLPDLEGVDTVEQQIEIARKKAGIGADDPVEIRKFEVVRYKQRSR</sequence>
<evidence type="ECO:0000313" key="3">
    <source>
        <dbReference type="Proteomes" id="UP000741360"/>
    </source>
</evidence>
<dbReference type="PANTHER" id="PTHR13016:SF0">
    <property type="entry name" value="AMME SYNDROME CANDIDATE GENE 1 PROTEIN"/>
    <property type="match status" value="1"/>
</dbReference>
<protein>
    <submittedName>
        <fullName evidence="2">AmmeMemoRadiSam system protein A</fullName>
    </submittedName>
</protein>
<proteinExistence type="predicted"/>
<dbReference type="AlphaFoldDB" id="A0A932LYI6"/>
<dbReference type="NCBIfam" id="TIGR00296">
    <property type="entry name" value="TIGR00296 family protein"/>
    <property type="match status" value="1"/>
</dbReference>
<dbReference type="EMBL" id="JACPSX010000015">
    <property type="protein sequence ID" value="MBI3013643.1"/>
    <property type="molecule type" value="Genomic_DNA"/>
</dbReference>
<gene>
    <name evidence="2" type="primary">amrA</name>
    <name evidence="2" type="ORF">HYY65_00955</name>
</gene>
<organism evidence="2 3">
    <name type="scientific">Tectimicrobiota bacterium</name>
    <dbReference type="NCBI Taxonomy" id="2528274"/>
    <lineage>
        <taxon>Bacteria</taxon>
        <taxon>Pseudomonadati</taxon>
        <taxon>Nitrospinota/Tectimicrobiota group</taxon>
        <taxon>Candidatus Tectimicrobiota</taxon>
    </lineage>
</organism>
<dbReference type="InterPro" id="IPR002733">
    <property type="entry name" value="AMMECR1_domain"/>
</dbReference>
<dbReference type="InterPro" id="IPR027485">
    <property type="entry name" value="AMMECR1_N"/>
</dbReference>